<protein>
    <submittedName>
        <fullName evidence="5">Putative atp-dependent helicase protein</fullName>
    </submittedName>
</protein>
<dbReference type="GO" id="GO:0003723">
    <property type="term" value="F:RNA binding"/>
    <property type="evidence" value="ECO:0007669"/>
    <property type="project" value="TreeGrafter"/>
</dbReference>
<evidence type="ECO:0000313" key="6">
    <source>
        <dbReference type="Proteomes" id="UP000012045"/>
    </source>
</evidence>
<evidence type="ECO:0000256" key="3">
    <source>
        <dbReference type="ARBA" id="ARBA00022806"/>
    </source>
</evidence>
<keyword evidence="3 5" id="KW-0347">Helicase</keyword>
<keyword evidence="1" id="KW-0547">Nucleotide-binding</keyword>
<reference evidence="6" key="1">
    <citation type="journal article" date="2013" name="Genome Announc.">
        <title>Draft genome sequence of Botrytis cinerea BcDW1, inoculum for noble rot of grape berries.</title>
        <authorList>
            <person name="Blanco-Ulate B."/>
            <person name="Allen G."/>
            <person name="Powell A.L."/>
            <person name="Cantu D."/>
        </authorList>
    </citation>
    <scope>NUCLEOTIDE SEQUENCE [LARGE SCALE GENOMIC DNA]</scope>
    <source>
        <strain evidence="6">BcDW1</strain>
    </source>
</reference>
<dbReference type="AlphaFoldDB" id="M7U1V9"/>
<evidence type="ECO:0000256" key="4">
    <source>
        <dbReference type="ARBA" id="ARBA00022840"/>
    </source>
</evidence>
<dbReference type="PANTHER" id="PTHR18934">
    <property type="entry name" value="ATP-DEPENDENT RNA HELICASE"/>
    <property type="match status" value="1"/>
</dbReference>
<dbReference type="GO" id="GO:0004386">
    <property type="term" value="F:helicase activity"/>
    <property type="evidence" value="ECO:0007669"/>
    <property type="project" value="UniProtKB-KW"/>
</dbReference>
<accession>M7U1V9</accession>
<dbReference type="InterPro" id="IPR027417">
    <property type="entry name" value="P-loop_NTPase"/>
</dbReference>
<evidence type="ECO:0000256" key="2">
    <source>
        <dbReference type="ARBA" id="ARBA00022801"/>
    </source>
</evidence>
<dbReference type="Proteomes" id="UP000012045">
    <property type="component" value="Unassembled WGS sequence"/>
</dbReference>
<dbReference type="GO" id="GO:0016787">
    <property type="term" value="F:hydrolase activity"/>
    <property type="evidence" value="ECO:0007669"/>
    <property type="project" value="UniProtKB-KW"/>
</dbReference>
<dbReference type="HOGENOM" id="CLU_378968_0_0_1"/>
<dbReference type="STRING" id="1290391.M7U1V9"/>
<dbReference type="Gene3D" id="3.40.50.300">
    <property type="entry name" value="P-loop containing nucleotide triphosphate hydrolases"/>
    <property type="match status" value="2"/>
</dbReference>
<dbReference type="OrthoDB" id="3479220at2759"/>
<keyword evidence="4" id="KW-0067">ATP-binding</keyword>
<gene>
    <name evidence="5" type="ORF">BcDW1_10807</name>
</gene>
<dbReference type="PANTHER" id="PTHR18934:SF91">
    <property type="entry name" value="PRE-MRNA-SPLICING FACTOR ATP-DEPENDENT RNA HELICASE PRP16"/>
    <property type="match status" value="1"/>
</dbReference>
<proteinExistence type="predicted"/>
<evidence type="ECO:0000256" key="1">
    <source>
        <dbReference type="ARBA" id="ARBA00022741"/>
    </source>
</evidence>
<evidence type="ECO:0000313" key="5">
    <source>
        <dbReference type="EMBL" id="EMR80593.1"/>
    </source>
</evidence>
<name>M7U1V9_BOTF1</name>
<keyword evidence="2" id="KW-0378">Hydrolase</keyword>
<organism evidence="5 6">
    <name type="scientific">Botryotinia fuckeliana (strain BcDW1)</name>
    <name type="common">Noble rot fungus</name>
    <name type="synonym">Botrytis cinerea</name>
    <dbReference type="NCBI Taxonomy" id="1290391"/>
    <lineage>
        <taxon>Eukaryota</taxon>
        <taxon>Fungi</taxon>
        <taxon>Dikarya</taxon>
        <taxon>Ascomycota</taxon>
        <taxon>Pezizomycotina</taxon>
        <taxon>Leotiomycetes</taxon>
        <taxon>Helotiales</taxon>
        <taxon>Sclerotiniaceae</taxon>
        <taxon>Botrytis</taxon>
    </lineage>
</organism>
<sequence length="731" mass="82892">MNAAGIFNAVEAMQSHLRARERLRSWSKEELALCNIVHDEKSSVTILTGDSGTGKSTYIPAMISTQNWGCKTLLSHPNPLAIRTTLNWMESSREGDIFAEGKMANNVELEDAYDPNYFGKSEVDLTLVSHSILSALITNDEQDGLHALRSYRACFIDEVHIKSVELENLLLRIKGIVQKRDLDGKPIHFILSSSYMDTAILKDFFRVDDRHTLVLQSNDLKSPSQISYNFAEAYSPHKRDLDLQNLLQDIVEEKLKRNTDVGILVFLPSSEVKIIYDLISDSIQTLDRDEGFSVLMMTHSSTPDQQDKILSWIGKIVLTTKDMMIGVTMKNIDTVIVGAPEYKARVFHVEVGQCVNTMIKLAQSEIEQQVSTLSNLSSKGSCYYLFPEKNKQELRPYPSSELRNGDLLDYLLILAGLFPAKFPQRAVLDLITYPPLPLLAPQYQKLRELGLIEMRIVQYGSEDVDGYCLTEKGHRTVKVPMLNGFSRILFGMIDYNCSPKTYKWYRCMASLLAHPDRPYVFKKPSSDLSLKDLGFVGTASLNGDITFEFAVLCQNGNRHSKIDITTKSNGHVELDSCAGALVDNLKYSLYKHFKAMGSEIDEHIQDPNDKFSQLDTAISLIEVFQWQICKLDKKPNGDIVANHLSSGLVFEIDQSQTITDYSRLFENNQPWIIFFNINLVGGTYKINRFYHIFELPTFLERRGITQAAFERRLKFRFPTFGAPPTTRGDQN</sequence>
<dbReference type="GO" id="GO:0005524">
    <property type="term" value="F:ATP binding"/>
    <property type="evidence" value="ECO:0007669"/>
    <property type="project" value="UniProtKB-KW"/>
</dbReference>
<dbReference type="SUPFAM" id="SSF52540">
    <property type="entry name" value="P-loop containing nucleoside triphosphate hydrolases"/>
    <property type="match status" value="1"/>
</dbReference>
<dbReference type="EMBL" id="KB708117">
    <property type="protein sequence ID" value="EMR80593.1"/>
    <property type="molecule type" value="Genomic_DNA"/>
</dbReference>